<gene>
    <name evidence="4" type="ORF">CTAYLR_010460</name>
</gene>
<dbReference type="SUPFAM" id="SSF53474">
    <property type="entry name" value="alpha/beta-Hydrolases"/>
    <property type="match status" value="1"/>
</dbReference>
<dbReference type="GO" id="GO:0016787">
    <property type="term" value="F:hydrolase activity"/>
    <property type="evidence" value="ECO:0007669"/>
    <property type="project" value="UniProtKB-KW"/>
</dbReference>
<evidence type="ECO:0000256" key="1">
    <source>
        <dbReference type="ARBA" id="ARBA00022801"/>
    </source>
</evidence>
<keyword evidence="5" id="KW-1185">Reference proteome</keyword>
<proteinExistence type="predicted"/>
<evidence type="ECO:0000313" key="4">
    <source>
        <dbReference type="EMBL" id="KAJ8598870.1"/>
    </source>
</evidence>
<dbReference type="Gene3D" id="3.40.50.1820">
    <property type="entry name" value="alpha/beta hydrolase"/>
    <property type="match status" value="1"/>
</dbReference>
<dbReference type="InterPro" id="IPR029058">
    <property type="entry name" value="AB_hydrolase_fold"/>
</dbReference>
<dbReference type="Proteomes" id="UP001230188">
    <property type="component" value="Unassembled WGS sequence"/>
</dbReference>
<dbReference type="EMBL" id="JAQMWT010000630">
    <property type="protein sequence ID" value="KAJ8598870.1"/>
    <property type="molecule type" value="Genomic_DNA"/>
</dbReference>
<keyword evidence="1" id="KW-0378">Hydrolase</keyword>
<dbReference type="InterPro" id="IPR050300">
    <property type="entry name" value="GDXG_lipolytic_enzyme"/>
</dbReference>
<dbReference type="AlphaFoldDB" id="A0AAD7U6S0"/>
<organism evidence="4 5">
    <name type="scientific">Chrysophaeum taylorii</name>
    <dbReference type="NCBI Taxonomy" id="2483200"/>
    <lineage>
        <taxon>Eukaryota</taxon>
        <taxon>Sar</taxon>
        <taxon>Stramenopiles</taxon>
        <taxon>Ochrophyta</taxon>
        <taxon>Pelagophyceae</taxon>
        <taxon>Pelagomonadales</taxon>
        <taxon>Pelagomonadaceae</taxon>
        <taxon>Chrysophaeum</taxon>
    </lineage>
</organism>
<name>A0AAD7U6S0_9STRA</name>
<dbReference type="Pfam" id="PF20434">
    <property type="entry name" value="BD-FAE"/>
    <property type="match status" value="1"/>
</dbReference>
<feature type="signal peptide" evidence="2">
    <location>
        <begin position="1"/>
        <end position="17"/>
    </location>
</feature>
<accession>A0AAD7U6S0</accession>
<keyword evidence="2" id="KW-0732">Signal</keyword>
<reference evidence="4" key="1">
    <citation type="submission" date="2023-01" db="EMBL/GenBank/DDBJ databases">
        <title>Metagenome sequencing of chrysophaentin producing Chrysophaeum taylorii.</title>
        <authorList>
            <person name="Davison J."/>
            <person name="Bewley C."/>
        </authorList>
    </citation>
    <scope>NUCLEOTIDE SEQUENCE</scope>
    <source>
        <strain evidence="4">NIES-1699</strain>
    </source>
</reference>
<protein>
    <recommendedName>
        <fullName evidence="3">BD-FAE-like domain-containing protein</fullName>
    </recommendedName>
</protein>
<feature type="chain" id="PRO_5041919912" description="BD-FAE-like domain-containing protein" evidence="2">
    <location>
        <begin position="18"/>
        <end position="312"/>
    </location>
</feature>
<comment type="caution">
    <text evidence="4">The sequence shown here is derived from an EMBL/GenBank/DDBJ whole genome shotgun (WGS) entry which is preliminary data.</text>
</comment>
<evidence type="ECO:0000313" key="5">
    <source>
        <dbReference type="Proteomes" id="UP001230188"/>
    </source>
</evidence>
<evidence type="ECO:0000256" key="2">
    <source>
        <dbReference type="SAM" id="SignalP"/>
    </source>
</evidence>
<dbReference type="PANTHER" id="PTHR48081:SF6">
    <property type="entry name" value="PEPTIDASE S9 PROLYL OLIGOPEPTIDASE CATALYTIC DOMAIN-CONTAINING PROTEIN"/>
    <property type="match status" value="1"/>
</dbReference>
<dbReference type="InterPro" id="IPR049492">
    <property type="entry name" value="BD-FAE-like_dom"/>
</dbReference>
<sequence>MTTRWFVLALWAASASANCNNTTAIEITLFPGGAPDEVESIGPEAWVESDGETHVYNVSAPTLYYCKNTVQSSGASMIISPGGGYEYLAIFKEGFDVATRLLDFFDAVFVLKYRVPERPELPGLPKWWAPLQDAQRSVSFVRARADELGLRSDRIGFMGFSAGGHLAVHISTAWDPRIYQSNDLIDDVSRRPNFAAGIYPWEIVVDNLTALSPEVSNVTSATPPCFLVHAADDPTAYFQNSVVYFERLVAAGVTATSLEIGPFGEHGFALCQSLAAPALVCDWPYRLKQWLLWSLGVLVNATAPPGFRVAPS</sequence>
<dbReference type="PANTHER" id="PTHR48081">
    <property type="entry name" value="AB HYDROLASE SUPERFAMILY PROTEIN C4A8.06C"/>
    <property type="match status" value="1"/>
</dbReference>
<evidence type="ECO:0000259" key="3">
    <source>
        <dbReference type="Pfam" id="PF20434"/>
    </source>
</evidence>
<feature type="domain" description="BD-FAE-like" evidence="3">
    <location>
        <begin position="107"/>
        <end position="172"/>
    </location>
</feature>